<dbReference type="InterPro" id="IPR036291">
    <property type="entry name" value="NAD(P)-bd_dom_sf"/>
</dbReference>
<dbReference type="PRINTS" id="PR00080">
    <property type="entry name" value="SDRFAMILY"/>
</dbReference>
<dbReference type="PRINTS" id="PR00081">
    <property type="entry name" value="GDHRDH"/>
</dbReference>
<keyword evidence="6" id="KW-1185">Reference proteome</keyword>
<dbReference type="InterPro" id="IPR020904">
    <property type="entry name" value="Sc_DH/Rdtase_CS"/>
</dbReference>
<protein>
    <submittedName>
        <fullName evidence="5">Mycofactocin-coupled SDR family oxidoreductase</fullName>
    </submittedName>
</protein>
<sequence>MTRARNKVALVTGAARGQGRSHAVRLAREGADIIAVDICRQVDTVPYPMPTEDDLAETARLVEETGRRLVTAVADVRDLDELTGVVDDAVERLGRLDIVAANAGIHSGGVPTWEMDDQMWQDLIDVNLTGVWITCKVAVPHLITAGGGSIVITSSVAGMRPFGGIAHYVSAKHALMGLTKTLAQELGQHHIRVNALNPTQVDTPMIMNPLIYQLFLPEDPEPTKERFAVASQEGMLLPTPWVEPGDVSDALVFLSSDEARFITGIGLPVDAGVLAK</sequence>
<dbReference type="SUPFAM" id="SSF51735">
    <property type="entry name" value="NAD(P)-binding Rossmann-fold domains"/>
    <property type="match status" value="1"/>
</dbReference>
<dbReference type="PANTHER" id="PTHR24321">
    <property type="entry name" value="DEHYDROGENASES, SHORT CHAIN"/>
    <property type="match status" value="1"/>
</dbReference>
<accession>A0ABN0UQ68</accession>
<evidence type="ECO:0000256" key="4">
    <source>
        <dbReference type="RuleBase" id="RU000363"/>
    </source>
</evidence>
<dbReference type="EMBL" id="BAAAGX010000018">
    <property type="protein sequence ID" value="GAA0257820.1"/>
    <property type="molecule type" value="Genomic_DNA"/>
</dbReference>
<evidence type="ECO:0000256" key="1">
    <source>
        <dbReference type="ARBA" id="ARBA00006484"/>
    </source>
</evidence>
<evidence type="ECO:0000313" key="5">
    <source>
        <dbReference type="EMBL" id="GAA0257820.1"/>
    </source>
</evidence>
<evidence type="ECO:0000256" key="3">
    <source>
        <dbReference type="ARBA" id="ARBA00023027"/>
    </source>
</evidence>
<dbReference type="RefSeq" id="WP_344651240.1">
    <property type="nucleotide sequence ID" value="NZ_BAAAGX010000018.1"/>
</dbReference>
<comment type="caution">
    <text evidence="5">The sequence shown here is derived from an EMBL/GenBank/DDBJ whole genome shotgun (WGS) entry which is preliminary data.</text>
</comment>
<gene>
    <name evidence="5" type="ORF">GCM10009539_48990</name>
</gene>
<dbReference type="InterPro" id="IPR023985">
    <property type="entry name" value="SDR_subfam_1"/>
</dbReference>
<name>A0ABN0UQ68_9ACTN</name>
<dbReference type="Pfam" id="PF00106">
    <property type="entry name" value="adh_short"/>
    <property type="match status" value="1"/>
</dbReference>
<dbReference type="PROSITE" id="PS00061">
    <property type="entry name" value="ADH_SHORT"/>
    <property type="match status" value="1"/>
</dbReference>
<keyword evidence="3" id="KW-0520">NAD</keyword>
<proteinExistence type="inferred from homology"/>
<evidence type="ECO:0000313" key="6">
    <source>
        <dbReference type="Proteomes" id="UP001500967"/>
    </source>
</evidence>
<organism evidence="5 6">
    <name type="scientific">Cryptosporangium japonicum</name>
    <dbReference type="NCBI Taxonomy" id="80872"/>
    <lineage>
        <taxon>Bacteria</taxon>
        <taxon>Bacillati</taxon>
        <taxon>Actinomycetota</taxon>
        <taxon>Actinomycetes</taxon>
        <taxon>Cryptosporangiales</taxon>
        <taxon>Cryptosporangiaceae</taxon>
        <taxon>Cryptosporangium</taxon>
    </lineage>
</organism>
<dbReference type="Proteomes" id="UP001500967">
    <property type="component" value="Unassembled WGS sequence"/>
</dbReference>
<evidence type="ECO:0000256" key="2">
    <source>
        <dbReference type="ARBA" id="ARBA00023002"/>
    </source>
</evidence>
<keyword evidence="2" id="KW-0560">Oxidoreductase</keyword>
<dbReference type="InterPro" id="IPR002347">
    <property type="entry name" value="SDR_fam"/>
</dbReference>
<reference evidence="5 6" key="1">
    <citation type="journal article" date="2019" name="Int. J. Syst. Evol. Microbiol.">
        <title>The Global Catalogue of Microorganisms (GCM) 10K type strain sequencing project: providing services to taxonomists for standard genome sequencing and annotation.</title>
        <authorList>
            <consortium name="The Broad Institute Genomics Platform"/>
            <consortium name="The Broad Institute Genome Sequencing Center for Infectious Disease"/>
            <person name="Wu L."/>
            <person name="Ma J."/>
        </authorList>
    </citation>
    <scope>NUCLEOTIDE SEQUENCE [LARGE SCALE GENOMIC DNA]</scope>
    <source>
        <strain evidence="5 6">JCM 10425</strain>
    </source>
</reference>
<dbReference type="NCBIfam" id="NF009467">
    <property type="entry name" value="PRK12826.1-3"/>
    <property type="match status" value="1"/>
</dbReference>
<dbReference type="Gene3D" id="3.40.50.720">
    <property type="entry name" value="NAD(P)-binding Rossmann-like Domain"/>
    <property type="match status" value="1"/>
</dbReference>
<comment type="similarity">
    <text evidence="1 4">Belongs to the short-chain dehydrogenases/reductases (SDR) family.</text>
</comment>
<dbReference type="CDD" id="cd05233">
    <property type="entry name" value="SDR_c"/>
    <property type="match status" value="1"/>
</dbReference>
<dbReference type="NCBIfam" id="TIGR03971">
    <property type="entry name" value="SDR_subfam_1"/>
    <property type="match status" value="1"/>
</dbReference>
<dbReference type="PANTHER" id="PTHR24321:SF8">
    <property type="entry name" value="ESTRADIOL 17-BETA-DEHYDROGENASE 8-RELATED"/>
    <property type="match status" value="1"/>
</dbReference>